<dbReference type="GO" id="GO:0003723">
    <property type="term" value="F:RNA binding"/>
    <property type="evidence" value="ECO:0007669"/>
    <property type="project" value="TreeGrafter"/>
</dbReference>
<comment type="similarity">
    <text evidence="2">Belongs to the TCAB1 family.</text>
</comment>
<dbReference type="PANTHER" id="PTHR13211:SF0">
    <property type="entry name" value="TELOMERASE CAJAL BODY PROTEIN 1"/>
    <property type="match status" value="1"/>
</dbReference>
<evidence type="ECO:0000313" key="9">
    <source>
        <dbReference type="RefSeq" id="XP_030636754.1"/>
    </source>
</evidence>
<evidence type="ECO:0000256" key="4">
    <source>
        <dbReference type="ARBA" id="ARBA00041558"/>
    </source>
</evidence>
<dbReference type="InterPro" id="IPR001680">
    <property type="entry name" value="WD40_rpt"/>
</dbReference>
<dbReference type="InterPro" id="IPR015943">
    <property type="entry name" value="WD40/YVTN_repeat-like_dom_sf"/>
</dbReference>
<keyword evidence="6" id="KW-0853">WD repeat</keyword>
<dbReference type="PROSITE" id="PS50082">
    <property type="entry name" value="WD_REPEATS_2"/>
    <property type="match status" value="1"/>
</dbReference>
<evidence type="ECO:0000256" key="1">
    <source>
        <dbReference type="ARBA" id="ARBA00004408"/>
    </source>
</evidence>
<name>A0A6J2VY30_CHACN</name>
<feature type="compositionally biased region" description="Acidic residues" evidence="7">
    <location>
        <begin position="114"/>
        <end position="125"/>
    </location>
</feature>
<evidence type="ECO:0000256" key="6">
    <source>
        <dbReference type="PROSITE-ProRule" id="PRU00221"/>
    </source>
</evidence>
<feature type="region of interest" description="Disordered" evidence="7">
    <location>
        <begin position="1"/>
        <end position="65"/>
    </location>
</feature>
<comment type="subunit">
    <text evidence="5">Component of the telomerase holoenzyme complex composed of one molecule of TERT, one molecule of WRAP53/TCAB1, two molecules of H/ACA ribonucleoprotein complex subunits DKC1, NOP10, NHP2 and GAR1, and a telomerase RNA template component (TERC). The telomerase holoenzyme complex is associated with TEP1, SMG6/EST1A and POT1. Interacts with the chaperonin-containing T-complex (TRiC) complex; which mediates the folding of WRAP53/TCAB1. Interacts with COIL. Interacts with SMN1. Interacts with RNF8. Interacts with histone H2AX.</text>
</comment>
<dbReference type="Gene3D" id="2.130.10.10">
    <property type="entry name" value="YVTN repeat-like/Quinoprotein amine dehydrogenase"/>
    <property type="match status" value="1"/>
</dbReference>
<feature type="region of interest" description="Disordered" evidence="7">
    <location>
        <begin position="85"/>
        <end position="146"/>
    </location>
</feature>
<dbReference type="InterPro" id="IPR051150">
    <property type="entry name" value="SWT21/TCAB1_mRNA_Telomere"/>
</dbReference>
<sequence length="540" mass="59122">MSGPEHGGGGCGLVGAGQEAEADGEPPSHGDVSPAQREGEEEEHPPAAKQPRLSNEGEISGPLVINASGVQTDVCQEQTAVIQNEVSGQTNNLEERNGETEGDGGVNWQQKEEEKEDKDGGEEEKGELHESNGSERSPGEGQHLGLDFTQTPQMLTGSWTEYTNTSENFLKGCKWAPDGSCVLSNSADNILRLCNLPPELYSNSWDLLSEMSPVLKMAEGDTIYDYCWFPKMSSLDPDTCFIASSSRDNPVHIWDAFYGDLRASFRPYNHLDELTAAHSLCFSPDGSRLYCGFDKTVRVFYTDRPGRDCEERPTVVKKQGQGGIVSCMAFSPCQSMYACGSYSRTAALYSCQDGCLLALLPARHRGGLTHLLFSPDGRRLYTGSRKDPEILCWDLRDPGRVLFSLQRNVTTNQRIYFDLDPSGRYLLSGGTEGVVSVWDTLTAPPDGNEEVLQPQLQFQAHRDCTNGISVHPFMPLLATASGQRQFCWPSDGSSGSDSDEERVMSSESVRQDNALVLWWAGPLGATSERGQRDSQTALES</sequence>
<accession>A0A6J2VY30</accession>
<dbReference type="Proteomes" id="UP000504632">
    <property type="component" value="Chromosome 7"/>
</dbReference>
<dbReference type="OrthoDB" id="239865at2759"/>
<dbReference type="GeneID" id="115817568"/>
<dbReference type="SUPFAM" id="SSF50978">
    <property type="entry name" value="WD40 repeat-like"/>
    <property type="match status" value="1"/>
</dbReference>
<dbReference type="SMART" id="SM00320">
    <property type="entry name" value="WD40"/>
    <property type="match status" value="7"/>
</dbReference>
<dbReference type="InParanoid" id="A0A6J2VY30"/>
<evidence type="ECO:0000256" key="3">
    <source>
        <dbReference type="ARBA" id="ARBA00040657"/>
    </source>
</evidence>
<reference evidence="9" key="1">
    <citation type="submission" date="2025-08" db="UniProtKB">
        <authorList>
            <consortium name="RefSeq"/>
        </authorList>
    </citation>
    <scope>IDENTIFICATION</scope>
</reference>
<dbReference type="PANTHER" id="PTHR13211">
    <property type="entry name" value="TELOMERASE CAJAL BODY PROTEIN 1"/>
    <property type="match status" value="1"/>
</dbReference>
<feature type="compositionally biased region" description="Gly residues" evidence="7">
    <location>
        <begin position="1"/>
        <end position="15"/>
    </location>
</feature>
<comment type="subcellular location">
    <subcellularLocation>
        <location evidence="1">Nucleus</location>
        <location evidence="1">Cajal body</location>
    </subcellularLocation>
</comment>
<evidence type="ECO:0000256" key="7">
    <source>
        <dbReference type="SAM" id="MobiDB-lite"/>
    </source>
</evidence>
<evidence type="ECO:0000256" key="5">
    <source>
        <dbReference type="ARBA" id="ARBA00046543"/>
    </source>
</evidence>
<protein>
    <recommendedName>
        <fullName evidence="3">Telomerase Cajal body protein 1</fullName>
    </recommendedName>
    <alternativeName>
        <fullName evidence="4">WD repeat-containing protein 79</fullName>
    </alternativeName>
</protein>
<dbReference type="CTD" id="55135"/>
<dbReference type="GO" id="GO:0030576">
    <property type="term" value="P:Cajal body organization"/>
    <property type="evidence" value="ECO:0007669"/>
    <property type="project" value="TreeGrafter"/>
</dbReference>
<dbReference type="RefSeq" id="XP_030636754.1">
    <property type="nucleotide sequence ID" value="XM_030780894.1"/>
</dbReference>
<evidence type="ECO:0000256" key="2">
    <source>
        <dbReference type="ARBA" id="ARBA00038279"/>
    </source>
</evidence>
<dbReference type="InterPro" id="IPR036322">
    <property type="entry name" value="WD40_repeat_dom_sf"/>
</dbReference>
<feature type="region of interest" description="Disordered" evidence="7">
    <location>
        <begin position="489"/>
        <end position="508"/>
    </location>
</feature>
<feature type="repeat" description="WD" evidence="6">
    <location>
        <begin position="419"/>
        <end position="439"/>
    </location>
</feature>
<organism evidence="8 9">
    <name type="scientific">Chanos chanos</name>
    <name type="common">Milkfish</name>
    <name type="synonym">Mugil chanos</name>
    <dbReference type="NCBI Taxonomy" id="29144"/>
    <lineage>
        <taxon>Eukaryota</taxon>
        <taxon>Metazoa</taxon>
        <taxon>Chordata</taxon>
        <taxon>Craniata</taxon>
        <taxon>Vertebrata</taxon>
        <taxon>Euteleostomi</taxon>
        <taxon>Actinopterygii</taxon>
        <taxon>Neopterygii</taxon>
        <taxon>Teleostei</taxon>
        <taxon>Ostariophysi</taxon>
        <taxon>Gonorynchiformes</taxon>
        <taxon>Chanidae</taxon>
        <taxon>Chanos</taxon>
    </lineage>
</organism>
<proteinExistence type="inferred from homology"/>
<keyword evidence="8" id="KW-1185">Reference proteome</keyword>
<gene>
    <name evidence="9" type="primary">wrap53</name>
</gene>
<dbReference type="Pfam" id="PF00400">
    <property type="entry name" value="WD40"/>
    <property type="match status" value="4"/>
</dbReference>
<evidence type="ECO:0000313" key="8">
    <source>
        <dbReference type="Proteomes" id="UP000504632"/>
    </source>
</evidence>
<dbReference type="GO" id="GO:0015030">
    <property type="term" value="C:Cajal body"/>
    <property type="evidence" value="ECO:0007669"/>
    <property type="project" value="UniProtKB-SubCell"/>
</dbReference>
<dbReference type="AlphaFoldDB" id="A0A6J2VY30"/>